<name>A0AAW9SKZ5_9BACT</name>
<organism evidence="1 2">
    <name type="scientific">Rapidithrix thailandica</name>
    <dbReference type="NCBI Taxonomy" id="413964"/>
    <lineage>
        <taxon>Bacteria</taxon>
        <taxon>Pseudomonadati</taxon>
        <taxon>Bacteroidota</taxon>
        <taxon>Cytophagia</taxon>
        <taxon>Cytophagales</taxon>
        <taxon>Flammeovirgaceae</taxon>
        <taxon>Rapidithrix</taxon>
    </lineage>
</organism>
<dbReference type="RefSeq" id="WP_346824202.1">
    <property type="nucleotide sequence ID" value="NZ_JBDKWZ010000022.1"/>
</dbReference>
<evidence type="ECO:0000313" key="2">
    <source>
        <dbReference type="Proteomes" id="UP001403385"/>
    </source>
</evidence>
<dbReference type="AlphaFoldDB" id="A0AAW9SKZ5"/>
<sequence>MIGENDNLVFPPNASGFFSKGAEIFTKVDWSEFEKHCKLVDAQTDYTLKFLLRRKLEDNHSYHEAIFLTPENKGLFVFVNKFYPFIAISQSLMPLTEELSEKEGLPDNEFINHQELASVFEPVFTVISKEVLTKKLDADDEIASKYVQQLTFHEFAEFAYWEPRIMANILFNKWKK</sequence>
<reference evidence="1 2" key="1">
    <citation type="submission" date="2024-04" db="EMBL/GenBank/DDBJ databases">
        <title>Novel genus in family Flammeovirgaceae.</title>
        <authorList>
            <person name="Nguyen T.H."/>
            <person name="Vuong T.Q."/>
            <person name="Le H."/>
            <person name="Kim S.-G."/>
        </authorList>
    </citation>
    <scope>NUCLEOTIDE SEQUENCE [LARGE SCALE GENOMIC DNA]</scope>
    <source>
        <strain evidence="1 2">JCM 23209</strain>
    </source>
</reference>
<keyword evidence="2" id="KW-1185">Reference proteome</keyword>
<protein>
    <submittedName>
        <fullName evidence="1">Uncharacterized protein</fullName>
    </submittedName>
</protein>
<accession>A0AAW9SKZ5</accession>
<dbReference type="Proteomes" id="UP001403385">
    <property type="component" value="Unassembled WGS sequence"/>
</dbReference>
<proteinExistence type="predicted"/>
<gene>
    <name evidence="1" type="ORF">AAG747_26125</name>
</gene>
<comment type="caution">
    <text evidence="1">The sequence shown here is derived from an EMBL/GenBank/DDBJ whole genome shotgun (WGS) entry which is preliminary data.</text>
</comment>
<dbReference type="EMBL" id="JBDKWZ010000022">
    <property type="protein sequence ID" value="MEN7551421.1"/>
    <property type="molecule type" value="Genomic_DNA"/>
</dbReference>
<evidence type="ECO:0000313" key="1">
    <source>
        <dbReference type="EMBL" id="MEN7551421.1"/>
    </source>
</evidence>